<keyword evidence="9" id="KW-1185">Reference proteome</keyword>
<name>B3RNN2_TRIAD</name>
<dbReference type="SMART" id="SM00563">
    <property type="entry name" value="PlsC"/>
    <property type="match status" value="1"/>
</dbReference>
<dbReference type="KEGG" id="tad:TRIADDRAFT_53227"/>
<keyword evidence="6" id="KW-0472">Membrane</keyword>
<dbReference type="SUPFAM" id="SSF69593">
    <property type="entry name" value="Glycerol-3-phosphate (1)-acyltransferase"/>
    <property type="match status" value="1"/>
</dbReference>
<comment type="pathway">
    <text evidence="1">Phospholipid metabolism; CDP-diacylglycerol biosynthesis; CDP-diacylglycerol from sn-glycerol 3-phosphate: step 2/3.</text>
</comment>
<dbReference type="FunCoup" id="B3RNN2">
    <property type="interactions" value="86"/>
</dbReference>
<evidence type="ECO:0000256" key="3">
    <source>
        <dbReference type="ARBA" id="ARBA00022679"/>
    </source>
</evidence>
<comment type="domain">
    <text evidence="5">The HXXXXD motif is essential for acyltransferase activity and may constitute the binding site for the phosphate moiety of the glycerol-3-phosphate.</text>
</comment>
<dbReference type="PANTHER" id="PTHR10434:SF11">
    <property type="entry name" value="1-ACYL-SN-GLYCEROL-3-PHOSPHATE ACYLTRANSFERASE"/>
    <property type="match status" value="1"/>
</dbReference>
<dbReference type="GO" id="GO:0005783">
    <property type="term" value="C:endoplasmic reticulum"/>
    <property type="evidence" value="ECO:0000318"/>
    <property type="project" value="GO_Central"/>
</dbReference>
<dbReference type="GO" id="GO:0003841">
    <property type="term" value="F:1-acylglycerol-3-phosphate O-acyltransferase activity"/>
    <property type="evidence" value="ECO:0000318"/>
    <property type="project" value="GO_Central"/>
</dbReference>
<comment type="similarity">
    <text evidence="2 5">Belongs to the 1-acyl-sn-glycerol-3-phosphate acyltransferase family.</text>
</comment>
<evidence type="ECO:0000256" key="4">
    <source>
        <dbReference type="ARBA" id="ARBA00023315"/>
    </source>
</evidence>
<dbReference type="OMA" id="LLYQWSM"/>
<accession>B3RNN2</accession>
<dbReference type="PANTHER" id="PTHR10434">
    <property type="entry name" value="1-ACYL-SN-GLYCEROL-3-PHOSPHATE ACYLTRANSFERASE"/>
    <property type="match status" value="1"/>
</dbReference>
<organism evidence="8 9">
    <name type="scientific">Trichoplax adhaerens</name>
    <name type="common">Trichoplax reptans</name>
    <dbReference type="NCBI Taxonomy" id="10228"/>
    <lineage>
        <taxon>Eukaryota</taxon>
        <taxon>Metazoa</taxon>
        <taxon>Placozoa</taxon>
        <taxon>Uniplacotomia</taxon>
        <taxon>Trichoplacea</taxon>
        <taxon>Trichoplacidae</taxon>
        <taxon>Trichoplax</taxon>
    </lineage>
</organism>
<dbReference type="GeneID" id="6751097"/>
<comment type="catalytic activity">
    <reaction evidence="5">
        <text>a 1-acyl-sn-glycero-3-phosphate + an acyl-CoA = a 1,2-diacyl-sn-glycero-3-phosphate + CoA</text>
        <dbReference type="Rhea" id="RHEA:19709"/>
        <dbReference type="ChEBI" id="CHEBI:57287"/>
        <dbReference type="ChEBI" id="CHEBI:57970"/>
        <dbReference type="ChEBI" id="CHEBI:58342"/>
        <dbReference type="ChEBI" id="CHEBI:58608"/>
        <dbReference type="EC" id="2.3.1.51"/>
    </reaction>
</comment>
<evidence type="ECO:0000259" key="7">
    <source>
        <dbReference type="SMART" id="SM00563"/>
    </source>
</evidence>
<dbReference type="EMBL" id="DS985242">
    <property type="protein sequence ID" value="EDV28048.1"/>
    <property type="molecule type" value="Genomic_DNA"/>
</dbReference>
<dbReference type="HOGENOM" id="CLU_027938_10_1_1"/>
<sequence>MGDSNFYYVAVTILLIVTAMYWLSSAVRFYVRLGCFTLIVIILANVVSIIALVYPRNLNSYYISKFFGIPLLWLLKPILNIKVKARGLQHFKQCQSPYIIVCNHQSSLDLYPLLRIVPPKTVAVAKKELLYTPIIGQAAWLTHTVFVDRGDHASAVETLNKVIQEMKKKSFNLWVFPEGKRNQTGKGMLPFKKGAFHIALRAQIPIVPVVIRPYEQFYNRKEKKLRREGNMYVTVLDPIDTEGLSLDDTGSLAESTRQKMLEVLQESDDNM</sequence>
<dbReference type="InterPro" id="IPR002123">
    <property type="entry name" value="Plipid/glycerol_acylTrfase"/>
</dbReference>
<proteinExistence type="inferred from homology"/>
<dbReference type="NCBIfam" id="TIGR00530">
    <property type="entry name" value="AGP_acyltrn"/>
    <property type="match status" value="1"/>
</dbReference>
<dbReference type="CDD" id="cd07989">
    <property type="entry name" value="LPLAT_AGPAT-like"/>
    <property type="match status" value="1"/>
</dbReference>
<dbReference type="Pfam" id="PF01553">
    <property type="entry name" value="Acyltransferase"/>
    <property type="match status" value="1"/>
</dbReference>
<evidence type="ECO:0000256" key="1">
    <source>
        <dbReference type="ARBA" id="ARBA00004728"/>
    </source>
</evidence>
<dbReference type="RefSeq" id="XP_002109882.1">
    <property type="nucleotide sequence ID" value="XM_002109846.1"/>
</dbReference>
<keyword evidence="5" id="KW-0444">Lipid biosynthesis</keyword>
<gene>
    <name evidence="8" type="ORF">TRIADDRAFT_53227</name>
</gene>
<dbReference type="AlphaFoldDB" id="B3RNN2"/>
<dbReference type="CTD" id="6751097"/>
<dbReference type="eggNOG" id="KOG2848">
    <property type="taxonomic scope" value="Eukaryota"/>
</dbReference>
<evidence type="ECO:0000313" key="9">
    <source>
        <dbReference type="Proteomes" id="UP000009022"/>
    </source>
</evidence>
<evidence type="ECO:0000313" key="8">
    <source>
        <dbReference type="EMBL" id="EDV28048.1"/>
    </source>
</evidence>
<keyword evidence="5" id="KW-1208">Phospholipid metabolism</keyword>
<keyword evidence="3 5" id="KW-0808">Transferase</keyword>
<keyword evidence="6" id="KW-0812">Transmembrane</keyword>
<protein>
    <recommendedName>
        <fullName evidence="5">1-acyl-sn-glycerol-3-phosphate acyltransferase</fullName>
        <ecNumber evidence="5">2.3.1.51</ecNumber>
    </recommendedName>
</protein>
<dbReference type="Proteomes" id="UP000009022">
    <property type="component" value="Unassembled WGS sequence"/>
</dbReference>
<evidence type="ECO:0000256" key="2">
    <source>
        <dbReference type="ARBA" id="ARBA00008655"/>
    </source>
</evidence>
<dbReference type="GO" id="GO:0016020">
    <property type="term" value="C:membrane"/>
    <property type="evidence" value="ECO:0007669"/>
    <property type="project" value="InterPro"/>
</dbReference>
<dbReference type="GO" id="GO:0006654">
    <property type="term" value="P:phosphatidic acid biosynthetic process"/>
    <property type="evidence" value="ECO:0000318"/>
    <property type="project" value="GO_Central"/>
</dbReference>
<feature type="domain" description="Phospholipid/glycerol acyltransferase" evidence="7">
    <location>
        <begin position="98"/>
        <end position="214"/>
    </location>
</feature>
<dbReference type="STRING" id="10228.B3RNN2"/>
<keyword evidence="6" id="KW-1133">Transmembrane helix</keyword>
<keyword evidence="5" id="KW-0594">Phospholipid biosynthesis</keyword>
<dbReference type="EC" id="2.3.1.51" evidence="5"/>
<dbReference type="OrthoDB" id="202234at2759"/>
<feature type="transmembrane region" description="Helical" evidence="6">
    <location>
        <begin position="6"/>
        <end position="23"/>
    </location>
</feature>
<keyword evidence="5" id="KW-0443">Lipid metabolism</keyword>
<evidence type="ECO:0000256" key="5">
    <source>
        <dbReference type="RuleBase" id="RU361267"/>
    </source>
</evidence>
<feature type="transmembrane region" description="Helical" evidence="6">
    <location>
        <begin position="30"/>
        <end position="54"/>
    </location>
</feature>
<dbReference type="InterPro" id="IPR004552">
    <property type="entry name" value="AGP_acyltrans"/>
</dbReference>
<dbReference type="InParanoid" id="B3RNN2"/>
<dbReference type="PhylomeDB" id="B3RNN2"/>
<evidence type="ECO:0000256" key="6">
    <source>
        <dbReference type="SAM" id="Phobius"/>
    </source>
</evidence>
<reference evidence="8 9" key="1">
    <citation type="journal article" date="2008" name="Nature">
        <title>The Trichoplax genome and the nature of placozoans.</title>
        <authorList>
            <person name="Srivastava M."/>
            <person name="Begovic E."/>
            <person name="Chapman J."/>
            <person name="Putnam N.H."/>
            <person name="Hellsten U."/>
            <person name="Kawashima T."/>
            <person name="Kuo A."/>
            <person name="Mitros T."/>
            <person name="Salamov A."/>
            <person name="Carpenter M.L."/>
            <person name="Signorovitch A.Y."/>
            <person name="Moreno M.A."/>
            <person name="Kamm K."/>
            <person name="Grimwood J."/>
            <person name="Schmutz J."/>
            <person name="Shapiro H."/>
            <person name="Grigoriev I.V."/>
            <person name="Buss L.W."/>
            <person name="Schierwater B."/>
            <person name="Dellaporta S.L."/>
            <person name="Rokhsar D.S."/>
        </authorList>
    </citation>
    <scope>NUCLEOTIDE SEQUENCE [LARGE SCALE GENOMIC DNA]</scope>
    <source>
        <strain evidence="8 9">Grell-BS-1999</strain>
    </source>
</reference>
<keyword evidence="4 5" id="KW-0012">Acyltransferase</keyword>